<comment type="caution">
    <text evidence="1">The sequence shown here is derived from an EMBL/GenBank/DDBJ whole genome shotgun (WGS) entry which is preliminary data.</text>
</comment>
<protein>
    <submittedName>
        <fullName evidence="1">2x Ef calmodulin-like</fullName>
    </submittedName>
</protein>
<gene>
    <name evidence="1" type="ORF">BaOVIS_031300</name>
</gene>
<sequence>MVSTLRPLKTQQLLPIFKVLDREKKGRLGLQDLDYVFAEMLGTNLSAEELNFTMKHLISLGTVAGGAAAHGHESRADTQELDFSTFIDLVNSTLKLRPLEDILSGTFAKLAEGKDRITVEDLLKLAKKAGIEAGSDARVRLVTRIPTESADLKQFCKCVAGT</sequence>
<keyword evidence="2" id="KW-1185">Reference proteome</keyword>
<name>A0A9W5TDG4_BABOV</name>
<reference evidence="1" key="1">
    <citation type="submission" date="2019-12" db="EMBL/GenBank/DDBJ databases">
        <title>Genome sequence of Babesia ovis.</title>
        <authorList>
            <person name="Yamagishi J."/>
            <person name="Sevinc F."/>
            <person name="Xuan X."/>
        </authorList>
    </citation>
    <scope>NUCLEOTIDE SEQUENCE</scope>
    <source>
        <strain evidence="1">Selcuk</strain>
    </source>
</reference>
<proteinExistence type="predicted"/>
<organism evidence="1 2">
    <name type="scientific">Babesia ovis</name>
    <dbReference type="NCBI Taxonomy" id="5869"/>
    <lineage>
        <taxon>Eukaryota</taxon>
        <taxon>Sar</taxon>
        <taxon>Alveolata</taxon>
        <taxon>Apicomplexa</taxon>
        <taxon>Aconoidasida</taxon>
        <taxon>Piroplasmida</taxon>
        <taxon>Babesiidae</taxon>
        <taxon>Babesia</taxon>
    </lineage>
</organism>
<evidence type="ECO:0000313" key="1">
    <source>
        <dbReference type="EMBL" id="GFE55726.1"/>
    </source>
</evidence>
<dbReference type="Gene3D" id="1.10.238.10">
    <property type="entry name" value="EF-hand"/>
    <property type="match status" value="1"/>
</dbReference>
<evidence type="ECO:0000313" key="2">
    <source>
        <dbReference type="Proteomes" id="UP001057455"/>
    </source>
</evidence>
<dbReference type="OrthoDB" id="363630at2759"/>
<dbReference type="AlphaFoldDB" id="A0A9W5TDG4"/>
<dbReference type="SUPFAM" id="SSF47473">
    <property type="entry name" value="EF-hand"/>
    <property type="match status" value="1"/>
</dbReference>
<dbReference type="InterPro" id="IPR011992">
    <property type="entry name" value="EF-hand-dom_pair"/>
</dbReference>
<dbReference type="EMBL" id="BLIY01000024">
    <property type="protein sequence ID" value="GFE55726.1"/>
    <property type="molecule type" value="Genomic_DNA"/>
</dbReference>
<accession>A0A9W5TDG4</accession>
<dbReference type="Proteomes" id="UP001057455">
    <property type="component" value="Unassembled WGS sequence"/>
</dbReference>